<name>A0A1W1BJ60_9ZZZZ</name>
<evidence type="ECO:0000313" key="1">
    <source>
        <dbReference type="EMBL" id="SFV53557.1"/>
    </source>
</evidence>
<accession>A0A1W1BJ60</accession>
<dbReference type="EMBL" id="FPHG01000018">
    <property type="protein sequence ID" value="SFV53557.1"/>
    <property type="molecule type" value="Genomic_DNA"/>
</dbReference>
<gene>
    <name evidence="1" type="ORF">MNB_SV-9-902</name>
</gene>
<proteinExistence type="predicted"/>
<dbReference type="PROSITE" id="PS51257">
    <property type="entry name" value="PROKAR_LIPOPROTEIN"/>
    <property type="match status" value="1"/>
</dbReference>
<organism evidence="1">
    <name type="scientific">hydrothermal vent metagenome</name>
    <dbReference type="NCBI Taxonomy" id="652676"/>
    <lineage>
        <taxon>unclassified sequences</taxon>
        <taxon>metagenomes</taxon>
        <taxon>ecological metagenomes</taxon>
    </lineage>
</organism>
<dbReference type="AlphaFoldDB" id="A0A1W1BJ60"/>
<reference evidence="1" key="1">
    <citation type="submission" date="2016-10" db="EMBL/GenBank/DDBJ databases">
        <authorList>
            <person name="de Groot N.N."/>
        </authorList>
    </citation>
    <scope>NUCLEOTIDE SEQUENCE</scope>
</reference>
<sequence length="100" mass="11194">MKNLFILFISIFLIGCGGGDNSVIIIDDNSSVDVYEISMELYKPYIVTVGDKVIKKTEDAQIKITHIENDINSTVELIDGDANLIYLTPIKIENNETKEI</sequence>
<protein>
    <submittedName>
        <fullName evidence="1">Uncharacterized protein</fullName>
    </submittedName>
</protein>